<dbReference type="InterPro" id="IPR036865">
    <property type="entry name" value="CRAL-TRIO_dom_sf"/>
</dbReference>
<comment type="caution">
    <text evidence="2">The sequence shown here is derived from an EMBL/GenBank/DDBJ whole genome shotgun (WGS) entry which is preliminary data.</text>
</comment>
<dbReference type="Proteomes" id="UP001642540">
    <property type="component" value="Unassembled WGS sequence"/>
</dbReference>
<keyword evidence="3" id="KW-1185">Reference proteome</keyword>
<protein>
    <recommendedName>
        <fullName evidence="1">CRAL-TRIO domain-containing protein</fullName>
    </recommendedName>
</protein>
<proteinExistence type="predicted"/>
<name>A0ABP1R4M9_9HEXA</name>
<gene>
    <name evidence="2" type="ORF">ODALV1_LOCUS17445</name>
</gene>
<evidence type="ECO:0000313" key="3">
    <source>
        <dbReference type="Proteomes" id="UP001642540"/>
    </source>
</evidence>
<organism evidence="2 3">
    <name type="scientific">Orchesella dallaii</name>
    <dbReference type="NCBI Taxonomy" id="48710"/>
    <lineage>
        <taxon>Eukaryota</taxon>
        <taxon>Metazoa</taxon>
        <taxon>Ecdysozoa</taxon>
        <taxon>Arthropoda</taxon>
        <taxon>Hexapoda</taxon>
        <taxon>Collembola</taxon>
        <taxon>Entomobryomorpha</taxon>
        <taxon>Entomobryoidea</taxon>
        <taxon>Orchesellidae</taxon>
        <taxon>Orchesellinae</taxon>
        <taxon>Orchesella</taxon>
    </lineage>
</organism>
<evidence type="ECO:0000313" key="2">
    <source>
        <dbReference type="EMBL" id="CAL8116915.1"/>
    </source>
</evidence>
<dbReference type="InterPro" id="IPR001251">
    <property type="entry name" value="CRAL-TRIO_dom"/>
</dbReference>
<dbReference type="SUPFAM" id="SSF52087">
    <property type="entry name" value="CRAL/TRIO domain"/>
    <property type="match status" value="1"/>
</dbReference>
<accession>A0ABP1R4M9</accession>
<dbReference type="EMBL" id="CAXLJM020000053">
    <property type="protein sequence ID" value="CAL8116915.1"/>
    <property type="molecule type" value="Genomic_DNA"/>
</dbReference>
<sequence length="129" mass="15056">MKNIKNVLQIKRNAEVRFNEYPEVFPETLPTPIYELRQRGFSGMLKARDPFGRRVICMNADEWNPDEISMEQVTSGMTNFADRLLLDEDGMTNGIICIGNFHGIEWKHVKELTLPALLRILNIFWVRKC</sequence>
<dbReference type="Gene3D" id="3.40.525.10">
    <property type="entry name" value="CRAL-TRIO lipid binding domain"/>
    <property type="match status" value="1"/>
</dbReference>
<evidence type="ECO:0000259" key="1">
    <source>
        <dbReference type="Pfam" id="PF00650"/>
    </source>
</evidence>
<feature type="domain" description="CRAL-TRIO" evidence="1">
    <location>
        <begin position="43"/>
        <end position="124"/>
    </location>
</feature>
<reference evidence="2 3" key="1">
    <citation type="submission" date="2024-08" db="EMBL/GenBank/DDBJ databases">
        <authorList>
            <person name="Cucini C."/>
            <person name="Frati F."/>
        </authorList>
    </citation>
    <scope>NUCLEOTIDE SEQUENCE [LARGE SCALE GENOMIC DNA]</scope>
</reference>
<dbReference type="Pfam" id="PF00650">
    <property type="entry name" value="CRAL_TRIO"/>
    <property type="match status" value="1"/>
</dbReference>